<gene>
    <name evidence="5" type="ORF">DERYTH_LOCUS5361</name>
</gene>
<dbReference type="CDD" id="cd02440">
    <property type="entry name" value="AdoMet_MTases"/>
    <property type="match status" value="1"/>
</dbReference>
<feature type="non-terminal residue" evidence="5">
    <location>
        <position position="349"/>
    </location>
</feature>
<name>A0A9N9B6E2_9GLOM</name>
<keyword evidence="2" id="KW-0808">Transferase</keyword>
<dbReference type="AlphaFoldDB" id="A0A9N9B6E2"/>
<keyword evidence="6" id="KW-1185">Reference proteome</keyword>
<dbReference type="InterPro" id="IPR023576">
    <property type="entry name" value="UbiE/COQ5_MeTrFase_CS"/>
</dbReference>
<evidence type="ECO:0000259" key="4">
    <source>
        <dbReference type="Pfam" id="PF13649"/>
    </source>
</evidence>
<dbReference type="InterPro" id="IPR029063">
    <property type="entry name" value="SAM-dependent_MTases_sf"/>
</dbReference>
<dbReference type="Proteomes" id="UP000789405">
    <property type="component" value="Unassembled WGS sequence"/>
</dbReference>
<evidence type="ECO:0000256" key="3">
    <source>
        <dbReference type="ARBA" id="ARBA00022691"/>
    </source>
</evidence>
<dbReference type="OrthoDB" id="2013972at2759"/>
<dbReference type="GO" id="GO:0008168">
    <property type="term" value="F:methyltransferase activity"/>
    <property type="evidence" value="ECO:0007669"/>
    <property type="project" value="UniProtKB-KW"/>
</dbReference>
<dbReference type="Pfam" id="PF13649">
    <property type="entry name" value="Methyltransf_25"/>
    <property type="match status" value="1"/>
</dbReference>
<comment type="caution">
    <text evidence="5">The sequence shown here is derived from an EMBL/GenBank/DDBJ whole genome shotgun (WGS) entry which is preliminary data.</text>
</comment>
<feature type="domain" description="Methyltransferase" evidence="4">
    <location>
        <begin position="84"/>
        <end position="175"/>
    </location>
</feature>
<accession>A0A9N9B6E2</accession>
<keyword evidence="1" id="KW-0489">Methyltransferase</keyword>
<evidence type="ECO:0000256" key="1">
    <source>
        <dbReference type="ARBA" id="ARBA00022603"/>
    </source>
</evidence>
<sequence length="349" mass="40341">MGCITSKLSQKAESESIKSQSSQNEFLYADGRRFHNVNEAIYVLPNDEEESDRLHLQHFLIRYIWQSNFSAPIEHILSKSRSKILDVGCGAASWSFDMATTYPSTDIVGIDISPHQPTHIKPSNFKFIKANVLERLPFDDNTFDFIFQRFMVSAIPEQKWPDVINELVRVLKPGGYLELCEFSRMLDVGPAEKRLWYTMAKALEKKGVDWDTYEKLEGYAQNQGQLENIKKEVKQCYHGKRSNNIELSKVAINNMNYLYLSLKHTLTNVAKLFDEDEYDELVETVKKEEYEYDMYFHMLKKPNLVQDKKGNTLAAEWGTTDVAGKNFWKGDTEDSVCREGDVAKKPLKK</sequence>
<dbReference type="EMBL" id="CAJVPY010002231">
    <property type="protein sequence ID" value="CAG8553038.1"/>
    <property type="molecule type" value="Genomic_DNA"/>
</dbReference>
<dbReference type="PROSITE" id="PS01184">
    <property type="entry name" value="UBIE_2"/>
    <property type="match status" value="1"/>
</dbReference>
<evidence type="ECO:0000313" key="5">
    <source>
        <dbReference type="EMBL" id="CAG8553038.1"/>
    </source>
</evidence>
<keyword evidence="3" id="KW-0949">S-adenosyl-L-methionine</keyword>
<dbReference type="PANTHER" id="PTHR43591">
    <property type="entry name" value="METHYLTRANSFERASE"/>
    <property type="match status" value="1"/>
</dbReference>
<dbReference type="Gene3D" id="3.40.50.150">
    <property type="entry name" value="Vaccinia Virus protein VP39"/>
    <property type="match status" value="1"/>
</dbReference>
<protein>
    <submittedName>
        <fullName evidence="5">16103_t:CDS:1</fullName>
    </submittedName>
</protein>
<evidence type="ECO:0000313" key="6">
    <source>
        <dbReference type="Proteomes" id="UP000789405"/>
    </source>
</evidence>
<dbReference type="GO" id="GO:0032259">
    <property type="term" value="P:methylation"/>
    <property type="evidence" value="ECO:0007669"/>
    <property type="project" value="UniProtKB-KW"/>
</dbReference>
<organism evidence="5 6">
    <name type="scientific">Dentiscutata erythropus</name>
    <dbReference type="NCBI Taxonomy" id="1348616"/>
    <lineage>
        <taxon>Eukaryota</taxon>
        <taxon>Fungi</taxon>
        <taxon>Fungi incertae sedis</taxon>
        <taxon>Mucoromycota</taxon>
        <taxon>Glomeromycotina</taxon>
        <taxon>Glomeromycetes</taxon>
        <taxon>Diversisporales</taxon>
        <taxon>Gigasporaceae</taxon>
        <taxon>Dentiscutata</taxon>
    </lineage>
</organism>
<dbReference type="InterPro" id="IPR041698">
    <property type="entry name" value="Methyltransf_25"/>
</dbReference>
<evidence type="ECO:0000256" key="2">
    <source>
        <dbReference type="ARBA" id="ARBA00022679"/>
    </source>
</evidence>
<dbReference type="SUPFAM" id="SSF53335">
    <property type="entry name" value="S-adenosyl-L-methionine-dependent methyltransferases"/>
    <property type="match status" value="1"/>
</dbReference>
<reference evidence="5" key="1">
    <citation type="submission" date="2021-06" db="EMBL/GenBank/DDBJ databases">
        <authorList>
            <person name="Kallberg Y."/>
            <person name="Tangrot J."/>
            <person name="Rosling A."/>
        </authorList>
    </citation>
    <scope>NUCLEOTIDE SEQUENCE</scope>
    <source>
        <strain evidence="5">MA453B</strain>
    </source>
</reference>
<proteinExistence type="predicted"/>